<dbReference type="InterPro" id="IPR010106">
    <property type="entry name" value="RpnA"/>
</dbReference>
<organism evidence="1 2">
    <name type="scientific">Anaeromyces robustus</name>
    <dbReference type="NCBI Taxonomy" id="1754192"/>
    <lineage>
        <taxon>Eukaryota</taxon>
        <taxon>Fungi</taxon>
        <taxon>Fungi incertae sedis</taxon>
        <taxon>Chytridiomycota</taxon>
        <taxon>Chytridiomycota incertae sedis</taxon>
        <taxon>Neocallimastigomycetes</taxon>
        <taxon>Neocallimastigales</taxon>
        <taxon>Neocallimastigaceae</taxon>
        <taxon>Anaeromyces</taxon>
    </lineage>
</organism>
<dbReference type="OrthoDB" id="2398125at2759"/>
<sequence length="173" mass="20946">MDVLVESLRQLSLETKDNETKSKSNYNFRYREKEIVMVTETENHELINIEIQFYNTCNMFKRSLFYASGIIFHSLPSSEKYEEIPNAILINILNYNLFKDPKDMKQRHWIFEIAERNTKKGKGFEDLINFHFIELPKFEDESNEIMKKQFPWILFYLIQIIVILELKKHQHVF</sequence>
<protein>
    <submittedName>
        <fullName evidence="1">Uncharacterized protein</fullName>
    </submittedName>
</protein>
<proteinExistence type="predicted"/>
<name>A0A1Y1VQR6_9FUNG</name>
<dbReference type="Proteomes" id="UP000193944">
    <property type="component" value="Unassembled WGS sequence"/>
</dbReference>
<accession>A0A1Y1VQR6</accession>
<reference evidence="1 2" key="2">
    <citation type="submission" date="2016-08" db="EMBL/GenBank/DDBJ databases">
        <title>Pervasive Adenine N6-methylation of Active Genes in Fungi.</title>
        <authorList>
            <consortium name="DOE Joint Genome Institute"/>
            <person name="Mondo S.J."/>
            <person name="Dannebaum R.O."/>
            <person name="Kuo R.C."/>
            <person name="Labutti K."/>
            <person name="Haridas S."/>
            <person name="Kuo A."/>
            <person name="Salamov A."/>
            <person name="Ahrendt S.R."/>
            <person name="Lipzen A."/>
            <person name="Sullivan W."/>
            <person name="Andreopoulos W.B."/>
            <person name="Clum A."/>
            <person name="Lindquist E."/>
            <person name="Daum C."/>
            <person name="Ramamoorthy G.K."/>
            <person name="Gryganskyi A."/>
            <person name="Culley D."/>
            <person name="Magnuson J.K."/>
            <person name="James T.Y."/>
            <person name="O'Malley M.A."/>
            <person name="Stajich J.E."/>
            <person name="Spatafora J.W."/>
            <person name="Visel A."/>
            <person name="Grigoriev I.V."/>
        </authorList>
    </citation>
    <scope>NUCLEOTIDE SEQUENCE [LARGE SCALE GENOMIC DNA]</scope>
    <source>
        <strain evidence="1 2">S4</strain>
    </source>
</reference>
<dbReference type="NCBIfam" id="TIGR01784">
    <property type="entry name" value="T_den_put_tspse"/>
    <property type="match status" value="1"/>
</dbReference>
<evidence type="ECO:0000313" key="1">
    <source>
        <dbReference type="EMBL" id="ORX63629.1"/>
    </source>
</evidence>
<comment type="caution">
    <text evidence="1">The sequence shown here is derived from an EMBL/GenBank/DDBJ whole genome shotgun (WGS) entry which is preliminary data.</text>
</comment>
<dbReference type="Pfam" id="PF12784">
    <property type="entry name" value="PDDEXK_2"/>
    <property type="match status" value="1"/>
</dbReference>
<dbReference type="EMBL" id="MCFG01000604">
    <property type="protein sequence ID" value="ORX63629.1"/>
    <property type="molecule type" value="Genomic_DNA"/>
</dbReference>
<gene>
    <name evidence="1" type="ORF">BCR32DRAFT_330810</name>
</gene>
<reference evidence="1 2" key="1">
    <citation type="submission" date="2016-08" db="EMBL/GenBank/DDBJ databases">
        <title>A Parts List for Fungal Cellulosomes Revealed by Comparative Genomics.</title>
        <authorList>
            <consortium name="DOE Joint Genome Institute"/>
            <person name="Haitjema C.H."/>
            <person name="Gilmore S.P."/>
            <person name="Henske J.K."/>
            <person name="Solomon K.V."/>
            <person name="De Groot R."/>
            <person name="Kuo A."/>
            <person name="Mondo S.J."/>
            <person name="Salamov A.A."/>
            <person name="Labutti K."/>
            <person name="Zhao Z."/>
            <person name="Chiniquy J."/>
            <person name="Barry K."/>
            <person name="Brewer H.M."/>
            <person name="Purvine S.O."/>
            <person name="Wright A.T."/>
            <person name="Boxma B."/>
            <person name="Van Alen T."/>
            <person name="Hackstein J.H."/>
            <person name="Baker S.E."/>
            <person name="Grigoriev I.V."/>
            <person name="O'Malley M.A."/>
        </authorList>
    </citation>
    <scope>NUCLEOTIDE SEQUENCE [LARGE SCALE GENOMIC DNA]</scope>
    <source>
        <strain evidence="1 2">S4</strain>
    </source>
</reference>
<dbReference type="PANTHER" id="PTHR41317">
    <property type="entry name" value="PD-(D_E)XK NUCLEASE FAMILY TRANSPOSASE"/>
    <property type="match status" value="1"/>
</dbReference>
<evidence type="ECO:0000313" key="2">
    <source>
        <dbReference type="Proteomes" id="UP000193944"/>
    </source>
</evidence>
<keyword evidence="2" id="KW-1185">Reference proteome</keyword>
<dbReference type="AlphaFoldDB" id="A0A1Y1VQR6"/>
<dbReference type="PANTHER" id="PTHR41317:SF1">
    <property type="entry name" value="PD-(D_E)XK NUCLEASE FAMILY TRANSPOSASE"/>
    <property type="match status" value="1"/>
</dbReference>